<accession>A0A6M2CZP3</accession>
<evidence type="ECO:0000256" key="5">
    <source>
        <dbReference type="SAM" id="MobiDB-lite"/>
    </source>
</evidence>
<feature type="domain" description="CHY-type" evidence="6">
    <location>
        <begin position="443"/>
        <end position="513"/>
    </location>
</feature>
<dbReference type="InterPro" id="IPR037274">
    <property type="entry name" value="Znf_CHY_sf"/>
</dbReference>
<evidence type="ECO:0000256" key="2">
    <source>
        <dbReference type="ARBA" id="ARBA00022771"/>
    </source>
</evidence>
<organism evidence="7">
    <name type="scientific">Rhipicephalus microplus</name>
    <name type="common">Cattle tick</name>
    <name type="synonym">Boophilus microplus</name>
    <dbReference type="NCBI Taxonomy" id="6941"/>
    <lineage>
        <taxon>Eukaryota</taxon>
        <taxon>Metazoa</taxon>
        <taxon>Ecdysozoa</taxon>
        <taxon>Arthropoda</taxon>
        <taxon>Chelicerata</taxon>
        <taxon>Arachnida</taxon>
        <taxon>Acari</taxon>
        <taxon>Parasitiformes</taxon>
        <taxon>Ixodida</taxon>
        <taxon>Ixodoidea</taxon>
        <taxon>Ixodidae</taxon>
        <taxon>Rhipicephalinae</taxon>
        <taxon>Rhipicephalus</taxon>
        <taxon>Boophilus</taxon>
    </lineage>
</organism>
<sequence length="562" mass="61972">MMVAFPKLYPRECLMICVLDEEGVLPPTLVRDINAAVKAWLDEKHSTANQVRPGLLCLRPFLRWLDRNLETLFIESLRKVKKIQLAEAAGLEFVPFEQLAGATAKGEMPTVNEALSRENMSSGDVVCAMITSNADNIQEKECQGTLQDEALTDCLQVLTLDSSGKEGRLIDCPPGISINQSSDCNEQAHGATSVLNGFGVYKSANTLSGTENNRHDKKEKNVTNELDESGPAEKPHHVASSVLEGGSSENPAAADKCTQRAGVDIHVNQKKGTEVKFRRLELGEGVATLECTKVAVRVQCGRCRCNADVVTPARRRNVVTCGRCSRTCSVTFRPNLMHPFNSVMGYFDLVDCFAVDLVLSGCVFALDCFGCNKRMTADGIHYGQRRSLWCQFCNAKMTVLMESVKFLQLQPSKAAENAGSAFSIKAPKMIKNVKDPAIQEGKPLPEGGICKHYKKSFRWLRFPCCGKAYPCDKCHDEQEGGSHEMKYATRMICGHCCKEQPFAAEKPCTGCANFMTKKPTAHWEGGRGCRDRIRMSRDDNKKFSGTGKTISKRAQEKLSGKK</sequence>
<dbReference type="GO" id="GO:0008270">
    <property type="term" value="F:zinc ion binding"/>
    <property type="evidence" value="ECO:0007669"/>
    <property type="project" value="UniProtKB-KW"/>
</dbReference>
<reference evidence="7" key="1">
    <citation type="submission" date="2019-09" db="EMBL/GenBank/DDBJ databases">
        <title>Organ-specific transcriptomic study of the physiology of the cattle tick, Rhipicephalus microplus.</title>
        <authorList>
            <person name="Tirloni L."/>
            <person name="Braz G."/>
            <person name="Gandara A.C.P."/>
            <person name="Sabadin G.A."/>
            <person name="da Silva R.M."/>
            <person name="Guizzo M.G."/>
            <person name="Machado J.A."/>
            <person name="Costa E.P."/>
            <person name="Gomes H.F."/>
            <person name="Moraes J."/>
            <person name="Mota M.B.S."/>
            <person name="Mesquita R.D."/>
            <person name="Alvarenga P.H."/>
            <person name="Alves F."/>
            <person name="Seixas A."/>
            <person name="da Fonseca R.N."/>
            <person name="Fogaca A."/>
            <person name="Logullo C."/>
            <person name="Tanaka A."/>
            <person name="Daffre S."/>
            <person name="Termignoni C."/>
            <person name="Vaz I.S.Jr."/>
            <person name="Oliveira P.L."/>
            <person name="Ribeiro J.M."/>
        </authorList>
    </citation>
    <scope>NUCLEOTIDE SEQUENCE</scope>
    <source>
        <strain evidence="7">Porto Alegre</strain>
    </source>
</reference>
<protein>
    <recommendedName>
        <fullName evidence="6">CHY-type domain-containing protein</fullName>
    </recommendedName>
</protein>
<dbReference type="EMBL" id="GHWJ01005934">
    <property type="protein sequence ID" value="NOV38671.1"/>
    <property type="molecule type" value="Transcribed_RNA"/>
</dbReference>
<dbReference type="OrthoDB" id="411372at2759"/>
<feature type="compositionally biased region" description="Basic and acidic residues" evidence="5">
    <location>
        <begin position="553"/>
        <end position="562"/>
    </location>
</feature>
<keyword evidence="3" id="KW-0862">Zinc</keyword>
<dbReference type="VEuPathDB" id="VectorBase:LOC119165847"/>
<keyword evidence="2 4" id="KW-0863">Zinc-finger</keyword>
<feature type="region of interest" description="Disordered" evidence="5">
    <location>
        <begin position="206"/>
        <end position="255"/>
    </location>
</feature>
<evidence type="ECO:0000313" key="7">
    <source>
        <dbReference type="EMBL" id="NOV38671.1"/>
    </source>
</evidence>
<feature type="compositionally biased region" description="Basic and acidic residues" evidence="5">
    <location>
        <begin position="212"/>
        <end position="222"/>
    </location>
</feature>
<dbReference type="Pfam" id="PF05495">
    <property type="entry name" value="zf-CHY"/>
    <property type="match status" value="1"/>
</dbReference>
<dbReference type="AlphaFoldDB" id="A0A6M2CZP3"/>
<dbReference type="InterPro" id="IPR008913">
    <property type="entry name" value="Znf_CHY"/>
</dbReference>
<keyword evidence="1" id="KW-0479">Metal-binding</keyword>
<dbReference type="PROSITE" id="PS51266">
    <property type="entry name" value="ZF_CHY"/>
    <property type="match status" value="1"/>
</dbReference>
<name>A0A6M2CZP3_RHIMP</name>
<evidence type="ECO:0000256" key="4">
    <source>
        <dbReference type="PROSITE-ProRule" id="PRU00601"/>
    </source>
</evidence>
<proteinExistence type="predicted"/>
<evidence type="ECO:0000256" key="3">
    <source>
        <dbReference type="ARBA" id="ARBA00022833"/>
    </source>
</evidence>
<feature type="region of interest" description="Disordered" evidence="5">
    <location>
        <begin position="536"/>
        <end position="562"/>
    </location>
</feature>
<dbReference type="SUPFAM" id="SSF161219">
    <property type="entry name" value="CHY zinc finger-like"/>
    <property type="match status" value="1"/>
</dbReference>
<evidence type="ECO:0000256" key="1">
    <source>
        <dbReference type="ARBA" id="ARBA00022723"/>
    </source>
</evidence>
<evidence type="ECO:0000259" key="6">
    <source>
        <dbReference type="PROSITE" id="PS51266"/>
    </source>
</evidence>